<dbReference type="Proteomes" id="UP000275772">
    <property type="component" value="Unassembled WGS sequence"/>
</dbReference>
<gene>
    <name evidence="1" type="ORF">BLGHR1_13126</name>
</gene>
<evidence type="ECO:0000313" key="2">
    <source>
        <dbReference type="Proteomes" id="UP000275772"/>
    </source>
</evidence>
<proteinExistence type="predicted"/>
<evidence type="ECO:0000313" key="1">
    <source>
        <dbReference type="EMBL" id="SZF02347.1"/>
    </source>
</evidence>
<reference evidence="1 2" key="1">
    <citation type="submission" date="2017-11" db="EMBL/GenBank/DDBJ databases">
        <authorList>
            <person name="Kracher B."/>
        </authorList>
    </citation>
    <scope>NUCLEOTIDE SEQUENCE [LARGE SCALE GENOMIC DNA]</scope>
    <source>
        <strain evidence="1 2">RACE1</strain>
    </source>
</reference>
<protein>
    <submittedName>
        <fullName evidence="1">Uncharacterized protein</fullName>
    </submittedName>
</protein>
<dbReference type="AlphaFoldDB" id="A0A383UR33"/>
<sequence>MHDHSKFLMLCRVSIDQLVELIQSNSTLSTQGGKSSTCGLQDNVVSLQKLFRLLLVFAS</sequence>
<accession>A0A383UR33</accession>
<name>A0A383UR33_BLUHO</name>
<dbReference type="VEuPathDB" id="FungiDB:BLGHR1_13126"/>
<organism evidence="1 2">
    <name type="scientific">Blumeria hordei</name>
    <name type="common">Barley powdery mildew</name>
    <name type="synonym">Blumeria graminis f. sp. hordei</name>
    <dbReference type="NCBI Taxonomy" id="2867405"/>
    <lineage>
        <taxon>Eukaryota</taxon>
        <taxon>Fungi</taxon>
        <taxon>Dikarya</taxon>
        <taxon>Ascomycota</taxon>
        <taxon>Pezizomycotina</taxon>
        <taxon>Leotiomycetes</taxon>
        <taxon>Erysiphales</taxon>
        <taxon>Erysiphaceae</taxon>
        <taxon>Blumeria</taxon>
    </lineage>
</organism>
<dbReference type="EMBL" id="UNSH01000042">
    <property type="protein sequence ID" value="SZF02347.1"/>
    <property type="molecule type" value="Genomic_DNA"/>
</dbReference>